<feature type="region of interest" description="Disordered" evidence="1">
    <location>
        <begin position="21"/>
        <end position="55"/>
    </location>
</feature>
<gene>
    <name evidence="2" type="ORF">ACFF45_34135</name>
</gene>
<evidence type="ECO:0000313" key="3">
    <source>
        <dbReference type="Proteomes" id="UP001589709"/>
    </source>
</evidence>
<feature type="compositionally biased region" description="Low complexity" evidence="1">
    <location>
        <begin position="25"/>
        <end position="34"/>
    </location>
</feature>
<protein>
    <submittedName>
        <fullName evidence="2">Uncharacterized protein</fullName>
    </submittedName>
</protein>
<name>A0ABV5NBI3_9ACTN</name>
<dbReference type="Proteomes" id="UP001589709">
    <property type="component" value="Unassembled WGS sequence"/>
</dbReference>
<proteinExistence type="predicted"/>
<accession>A0ABV5NBI3</accession>
<comment type="caution">
    <text evidence="2">The sequence shown here is derived from an EMBL/GenBank/DDBJ whole genome shotgun (WGS) entry which is preliminary data.</text>
</comment>
<dbReference type="EMBL" id="JBHMCY010000120">
    <property type="protein sequence ID" value="MFB9467590.1"/>
    <property type="molecule type" value="Genomic_DNA"/>
</dbReference>
<sequence length="55" mass="5810">MDTFVGALVGLAAALAVTHPERRLPAGARPLAAPERARERSARLLTGPRPAPRRA</sequence>
<organism evidence="2 3">
    <name type="scientific">Streptomyces cinereospinus</name>
    <dbReference type="NCBI Taxonomy" id="285561"/>
    <lineage>
        <taxon>Bacteria</taxon>
        <taxon>Bacillati</taxon>
        <taxon>Actinomycetota</taxon>
        <taxon>Actinomycetes</taxon>
        <taxon>Kitasatosporales</taxon>
        <taxon>Streptomycetaceae</taxon>
        <taxon>Streptomyces</taxon>
    </lineage>
</organism>
<evidence type="ECO:0000256" key="1">
    <source>
        <dbReference type="SAM" id="MobiDB-lite"/>
    </source>
</evidence>
<dbReference type="RefSeq" id="WP_381350874.1">
    <property type="nucleotide sequence ID" value="NZ_JBHMCY010000120.1"/>
</dbReference>
<evidence type="ECO:0000313" key="2">
    <source>
        <dbReference type="EMBL" id="MFB9467590.1"/>
    </source>
</evidence>
<reference evidence="2 3" key="1">
    <citation type="submission" date="2024-09" db="EMBL/GenBank/DDBJ databases">
        <authorList>
            <person name="Sun Q."/>
            <person name="Mori K."/>
        </authorList>
    </citation>
    <scope>NUCLEOTIDE SEQUENCE [LARGE SCALE GENOMIC DNA]</scope>
    <source>
        <strain evidence="2 3">JCM 6917</strain>
    </source>
</reference>
<keyword evidence="3" id="KW-1185">Reference proteome</keyword>